<dbReference type="STRING" id="886293.Sinac_6495"/>
<protein>
    <submittedName>
        <fullName evidence="3">Prepilin signal peptidase PulO-like peptidase</fullName>
    </submittedName>
</protein>
<accession>L0DPG4</accession>
<dbReference type="MEROPS" id="A24.A01"/>
<feature type="domain" description="Prepilin peptidase A24 N-terminal" evidence="2">
    <location>
        <begin position="15"/>
        <end position="95"/>
    </location>
</feature>
<organism evidence="3 4">
    <name type="scientific">Singulisphaera acidiphila (strain ATCC BAA-1392 / DSM 18658 / VKM B-2454 / MOB10)</name>
    <dbReference type="NCBI Taxonomy" id="886293"/>
    <lineage>
        <taxon>Bacteria</taxon>
        <taxon>Pseudomonadati</taxon>
        <taxon>Planctomycetota</taxon>
        <taxon>Planctomycetia</taxon>
        <taxon>Isosphaerales</taxon>
        <taxon>Isosphaeraceae</taxon>
        <taxon>Singulisphaera</taxon>
    </lineage>
</organism>
<reference evidence="3 4" key="1">
    <citation type="submission" date="2012-02" db="EMBL/GenBank/DDBJ databases">
        <title>Complete sequence of chromosome of Singulisphaera acidiphila DSM 18658.</title>
        <authorList>
            <consortium name="US DOE Joint Genome Institute (JGI-PGF)"/>
            <person name="Lucas S."/>
            <person name="Copeland A."/>
            <person name="Lapidus A."/>
            <person name="Glavina del Rio T."/>
            <person name="Dalin E."/>
            <person name="Tice H."/>
            <person name="Bruce D."/>
            <person name="Goodwin L."/>
            <person name="Pitluck S."/>
            <person name="Peters L."/>
            <person name="Ovchinnikova G."/>
            <person name="Chertkov O."/>
            <person name="Kyrpides N."/>
            <person name="Mavromatis K."/>
            <person name="Ivanova N."/>
            <person name="Brettin T."/>
            <person name="Detter J.C."/>
            <person name="Han C."/>
            <person name="Larimer F."/>
            <person name="Land M."/>
            <person name="Hauser L."/>
            <person name="Markowitz V."/>
            <person name="Cheng J.-F."/>
            <person name="Hugenholtz P."/>
            <person name="Woyke T."/>
            <person name="Wu D."/>
            <person name="Tindall B."/>
            <person name="Pomrenke H."/>
            <person name="Brambilla E."/>
            <person name="Klenk H.-P."/>
            <person name="Eisen J.A."/>
        </authorList>
    </citation>
    <scope>NUCLEOTIDE SEQUENCE [LARGE SCALE GENOMIC DNA]</scope>
    <source>
        <strain evidence="4">ATCC BAA-1392 / DSM 18658 / VKM B-2454 / MOB10</strain>
    </source>
</reference>
<feature type="transmembrane region" description="Helical" evidence="1">
    <location>
        <begin position="109"/>
        <end position="136"/>
    </location>
</feature>
<dbReference type="RefSeq" id="WP_015249654.1">
    <property type="nucleotide sequence ID" value="NC_019892.1"/>
</dbReference>
<evidence type="ECO:0000313" key="3">
    <source>
        <dbReference type="EMBL" id="AGA30571.1"/>
    </source>
</evidence>
<dbReference type="InterPro" id="IPR010627">
    <property type="entry name" value="Prepilin_pept_A24_N"/>
</dbReference>
<keyword evidence="4" id="KW-1185">Reference proteome</keyword>
<evidence type="ECO:0000313" key="4">
    <source>
        <dbReference type="Proteomes" id="UP000010798"/>
    </source>
</evidence>
<dbReference type="PANTHER" id="PTHR30487:SF0">
    <property type="entry name" value="PREPILIN LEADER PEPTIDASE_N-METHYLTRANSFERASE-RELATED"/>
    <property type="match status" value="1"/>
</dbReference>
<gene>
    <name evidence="3" type="ordered locus">Sinac_6495</name>
</gene>
<dbReference type="KEGG" id="saci:Sinac_6495"/>
<keyword evidence="1" id="KW-0472">Membrane</keyword>
<dbReference type="Pfam" id="PF06750">
    <property type="entry name" value="A24_N_bact"/>
    <property type="match status" value="1"/>
</dbReference>
<dbReference type="GO" id="GO:0004190">
    <property type="term" value="F:aspartic-type endopeptidase activity"/>
    <property type="evidence" value="ECO:0007669"/>
    <property type="project" value="TreeGrafter"/>
</dbReference>
<name>L0DPG4_SINAD</name>
<dbReference type="Proteomes" id="UP000010798">
    <property type="component" value="Chromosome"/>
</dbReference>
<keyword evidence="1" id="KW-0812">Transmembrane</keyword>
<dbReference type="InterPro" id="IPR050882">
    <property type="entry name" value="Prepilin_peptidase/N-MTase"/>
</dbReference>
<evidence type="ECO:0000256" key="1">
    <source>
        <dbReference type="SAM" id="Phobius"/>
    </source>
</evidence>
<keyword evidence="1" id="KW-1133">Transmembrane helix</keyword>
<dbReference type="eggNOG" id="COG1989">
    <property type="taxonomic scope" value="Bacteria"/>
</dbReference>
<dbReference type="GO" id="GO:0006465">
    <property type="term" value="P:signal peptide processing"/>
    <property type="evidence" value="ECO:0007669"/>
    <property type="project" value="TreeGrafter"/>
</dbReference>
<feature type="transmembrane region" description="Helical" evidence="1">
    <location>
        <begin position="6"/>
        <end position="31"/>
    </location>
</feature>
<feature type="transmembrane region" description="Helical" evidence="1">
    <location>
        <begin position="78"/>
        <end position="97"/>
    </location>
</feature>
<proteinExistence type="predicted"/>
<dbReference type="PANTHER" id="PTHR30487">
    <property type="entry name" value="TYPE 4 PREPILIN-LIKE PROTEINS LEADER PEPTIDE-PROCESSING ENZYME"/>
    <property type="match status" value="1"/>
</dbReference>
<dbReference type="HOGENOM" id="CLU_1694346_0_0_0"/>
<dbReference type="OrthoDB" id="9789291at2"/>
<evidence type="ECO:0000259" key="2">
    <source>
        <dbReference type="Pfam" id="PF06750"/>
    </source>
</evidence>
<sequence>MNWNQHALVCLFLAIFGAAVGSFVNVCVYRIPKGLSLFRPRSRCPLCRQPVALRDNVPILGWLLLRGRCRSCRMPISVRYPLVEALVAMILPVLYLLESSCSVTDPLEGGLAAFVVRLFGRFLLATSFFTAVLIGLDRRARVCQPQAEVTGHGDV</sequence>
<dbReference type="EMBL" id="CP003364">
    <property type="protein sequence ID" value="AGA30571.1"/>
    <property type="molecule type" value="Genomic_DNA"/>
</dbReference>
<dbReference type="GO" id="GO:0005886">
    <property type="term" value="C:plasma membrane"/>
    <property type="evidence" value="ECO:0007669"/>
    <property type="project" value="TreeGrafter"/>
</dbReference>
<dbReference type="AlphaFoldDB" id="L0DPG4"/>